<dbReference type="InterPro" id="IPR006553">
    <property type="entry name" value="Leu-rich_rpt_Cys-con_subtyp"/>
</dbReference>
<accession>A0A336MJ86</accession>
<dbReference type="Pfam" id="PF00646">
    <property type="entry name" value="F-box"/>
    <property type="match status" value="1"/>
</dbReference>
<dbReference type="InterPro" id="IPR001810">
    <property type="entry name" value="F-box_dom"/>
</dbReference>
<dbReference type="PROSITE" id="PS50181">
    <property type="entry name" value="FBOX"/>
    <property type="match status" value="1"/>
</dbReference>
<proteinExistence type="predicted"/>
<dbReference type="SUPFAM" id="SSF81383">
    <property type="entry name" value="F-box domain"/>
    <property type="match status" value="1"/>
</dbReference>
<dbReference type="InterPro" id="IPR036047">
    <property type="entry name" value="F-box-like_dom_sf"/>
</dbReference>
<reference evidence="3" key="1">
    <citation type="submission" date="2018-04" db="EMBL/GenBank/DDBJ databases">
        <authorList>
            <person name="Go L.Y."/>
            <person name="Mitchell J.A."/>
        </authorList>
    </citation>
    <scope>NUCLEOTIDE SEQUENCE</scope>
    <source>
        <tissue evidence="3">Whole organism</tissue>
    </source>
</reference>
<dbReference type="GO" id="GO:0031146">
    <property type="term" value="P:SCF-dependent proteasomal ubiquitin-dependent protein catabolic process"/>
    <property type="evidence" value="ECO:0007669"/>
    <property type="project" value="TreeGrafter"/>
</dbReference>
<dbReference type="AlphaFoldDB" id="A0A336MJ86"/>
<name>A0A336MJ86_CULSO</name>
<dbReference type="VEuPathDB" id="VectorBase:CSON000599"/>
<evidence type="ECO:0000259" key="2">
    <source>
        <dbReference type="PROSITE" id="PS50181"/>
    </source>
</evidence>
<dbReference type="GO" id="GO:0019005">
    <property type="term" value="C:SCF ubiquitin ligase complex"/>
    <property type="evidence" value="ECO:0007669"/>
    <property type="project" value="TreeGrafter"/>
</dbReference>
<protein>
    <submittedName>
        <fullName evidence="4">CSON000599 protein</fullName>
    </submittedName>
</protein>
<dbReference type="EMBL" id="UFQS01001095">
    <property type="protein sequence ID" value="SSX08982.1"/>
    <property type="molecule type" value="Genomic_DNA"/>
</dbReference>
<dbReference type="PANTHER" id="PTHR13318">
    <property type="entry name" value="PARTNER OF PAIRED, ISOFORM B-RELATED"/>
    <property type="match status" value="1"/>
</dbReference>
<dbReference type="Gene3D" id="1.20.1280.50">
    <property type="match status" value="1"/>
</dbReference>
<feature type="domain" description="F-box" evidence="2">
    <location>
        <begin position="5"/>
        <end position="52"/>
    </location>
</feature>
<dbReference type="PANTHER" id="PTHR13318:SF247">
    <property type="entry name" value="GH16156P"/>
    <property type="match status" value="1"/>
</dbReference>
<dbReference type="InterPro" id="IPR032675">
    <property type="entry name" value="LRR_dom_sf"/>
</dbReference>
<gene>
    <name evidence="4" type="primary">CSON000599</name>
</gene>
<evidence type="ECO:0000313" key="4">
    <source>
        <dbReference type="EMBL" id="SSX28893.1"/>
    </source>
</evidence>
<organism evidence="4">
    <name type="scientific">Culicoides sonorensis</name>
    <name type="common">Biting midge</name>
    <dbReference type="NCBI Taxonomy" id="179676"/>
    <lineage>
        <taxon>Eukaryota</taxon>
        <taxon>Metazoa</taxon>
        <taxon>Ecdysozoa</taxon>
        <taxon>Arthropoda</taxon>
        <taxon>Hexapoda</taxon>
        <taxon>Insecta</taxon>
        <taxon>Pterygota</taxon>
        <taxon>Neoptera</taxon>
        <taxon>Endopterygota</taxon>
        <taxon>Diptera</taxon>
        <taxon>Nematocera</taxon>
        <taxon>Chironomoidea</taxon>
        <taxon>Ceratopogonidae</taxon>
        <taxon>Ceratopogoninae</taxon>
        <taxon>Culicoides</taxon>
        <taxon>Monoculicoides</taxon>
    </lineage>
</organism>
<dbReference type="SMART" id="SM00256">
    <property type="entry name" value="FBOX"/>
    <property type="match status" value="1"/>
</dbReference>
<dbReference type="SMART" id="SM00367">
    <property type="entry name" value="LRR_CC"/>
    <property type="match status" value="3"/>
</dbReference>
<dbReference type="EMBL" id="UFQT01001095">
    <property type="protein sequence ID" value="SSX28893.1"/>
    <property type="molecule type" value="Genomic_DNA"/>
</dbReference>
<evidence type="ECO:0000313" key="3">
    <source>
        <dbReference type="EMBL" id="SSX08982.1"/>
    </source>
</evidence>
<evidence type="ECO:0000256" key="1">
    <source>
        <dbReference type="ARBA" id="ARBA00022786"/>
    </source>
</evidence>
<dbReference type="Gene3D" id="3.80.10.10">
    <property type="entry name" value="Ribonuclease Inhibitor"/>
    <property type="match status" value="2"/>
</dbReference>
<sequence length="559" mass="63695">MPILSLTIDSLPCELMLNIFEHLSVTDRNIASLTSTGWYEIINHLNYLVNDNILVFGDGTTIEANQAPFSTFVKRYKKVRCIKLMKQVQLSNTGCDILWQSFGTTLTEIEFVHTEYLTNEVLTGILKWLKKLKVLKLYAPLFRRWKLFQKNRFLINDSNRDDLRETLNSITHLTLCDAKINDLHLMNLLENLPNLTSFDATSLYFRNDDDFGELTTNSLLQWLENTGSEKLKELHLKNVDDTLLSALSDLPDLQLKSCSLQLDTVNVQNFHNFIDNQTVLERLSLDLSKCNRPESLLMYCENVDCLTELKLGIACTMTSIAALQKFTNLRKLSTYLSPTSLPSDGSEFQIKPGQNPKLKELEIISGIPFIPGSLKTFTRMLTNYKQVNSLKISGIILSDKEIQSIFRVMESLRELNISNCEKITDKGISGFSGKANFVQYSLQNLKGLRNLTLSNCHQLTDKSLKDNFHLPELQCLSLTNAHQITEAGLDALTVKLPVLENFVLTSKTFFDKIWIESFRSKCRRLKSLAINVSLLDNFAAGQMINCMENNGNFCFPFDR</sequence>
<dbReference type="SUPFAM" id="SSF52047">
    <property type="entry name" value="RNI-like"/>
    <property type="match status" value="1"/>
</dbReference>
<reference evidence="4" key="2">
    <citation type="submission" date="2018-07" db="EMBL/GenBank/DDBJ databases">
        <authorList>
            <person name="Quirk P.G."/>
            <person name="Krulwich T.A."/>
        </authorList>
    </citation>
    <scope>NUCLEOTIDE SEQUENCE</scope>
</reference>
<keyword evidence="1" id="KW-0833">Ubl conjugation pathway</keyword>